<evidence type="ECO:0000256" key="4">
    <source>
        <dbReference type="ARBA" id="ARBA00022695"/>
    </source>
</evidence>
<sequence length="329" mass="38561">MMNWSTLGEKQPVATKMLQNSIQKNRIAHAYLFHGPRGTGKREASLLFAMRYFCENPQENEEPCGECVACKRIQSGNHPDVHWIKPDGQSIKKEQIEFLQKEFTYSSFESDSKIYIVEEADKMTVNAANRLLKFLEEPSRRTLAILLTEQVDALLDTILSRCQRIHFYPLAQEAYLQQLRNEGLSEANARLASALRFDLVEAKEIQSDEWFANGRKIVVQLMDRIVQSNEESYIYLHQTWMQHFDGRLQHEKGLDLLLVWLKDLVYLHLDEKEQLVFIDQMDRLEQQQAHLPLHRIKAAIYEVLQTKRRLAMHVHPTLAMEQLILKMER</sequence>
<dbReference type="GO" id="GO:0003887">
    <property type="term" value="F:DNA-directed DNA polymerase activity"/>
    <property type="evidence" value="ECO:0007669"/>
    <property type="project" value="UniProtKB-KW"/>
</dbReference>
<comment type="catalytic activity">
    <reaction evidence="7">
        <text>DNA(n) + a 2'-deoxyribonucleoside 5'-triphosphate = DNA(n+1) + diphosphate</text>
        <dbReference type="Rhea" id="RHEA:22508"/>
        <dbReference type="Rhea" id="RHEA-COMP:17339"/>
        <dbReference type="Rhea" id="RHEA-COMP:17340"/>
        <dbReference type="ChEBI" id="CHEBI:33019"/>
        <dbReference type="ChEBI" id="CHEBI:61560"/>
        <dbReference type="ChEBI" id="CHEBI:173112"/>
        <dbReference type="EC" id="2.7.7.7"/>
    </reaction>
</comment>
<dbReference type="NCBIfam" id="TIGR00678">
    <property type="entry name" value="holB"/>
    <property type="match status" value="1"/>
</dbReference>
<keyword evidence="4 9" id="KW-0548">Nucleotidyltransferase</keyword>
<feature type="domain" description="DNA polymerase III delta subunit C-terminal" evidence="8">
    <location>
        <begin position="251"/>
        <end position="328"/>
    </location>
</feature>
<dbReference type="PANTHER" id="PTHR11669">
    <property type="entry name" value="REPLICATION FACTOR C / DNA POLYMERASE III GAMMA-TAU SUBUNIT"/>
    <property type="match status" value="1"/>
</dbReference>
<evidence type="ECO:0000256" key="6">
    <source>
        <dbReference type="ARBA" id="ARBA00022932"/>
    </source>
</evidence>
<proteinExistence type="predicted"/>
<reference evidence="9 10" key="1">
    <citation type="submission" date="2019-07" db="EMBL/GenBank/DDBJ databases">
        <title>Allobacillus sp. nov. SKP isolated from shrimp paste of Euphausiacea.</title>
        <authorList>
            <person name="Kanchanasin P."/>
            <person name="Tanasupawat S."/>
            <person name="Shi W."/>
            <person name="Wu L."/>
            <person name="Ma J."/>
        </authorList>
    </citation>
    <scope>NUCLEOTIDE SEQUENCE [LARGE SCALE GENOMIC DNA]</scope>
    <source>
        <strain evidence="9 10">SKP4-8</strain>
    </source>
</reference>
<dbReference type="Gene3D" id="3.40.50.300">
    <property type="entry name" value="P-loop containing nucleotide triphosphate hydrolases"/>
    <property type="match status" value="1"/>
</dbReference>
<dbReference type="PANTHER" id="PTHR11669:SF8">
    <property type="entry name" value="DNA POLYMERASE III SUBUNIT DELTA"/>
    <property type="match status" value="1"/>
</dbReference>
<organism evidence="9 10">
    <name type="scientific">Allobacillus salarius</name>
    <dbReference type="NCBI Taxonomy" id="1955272"/>
    <lineage>
        <taxon>Bacteria</taxon>
        <taxon>Bacillati</taxon>
        <taxon>Bacillota</taxon>
        <taxon>Bacilli</taxon>
        <taxon>Bacillales</taxon>
        <taxon>Bacillaceae</taxon>
        <taxon>Allobacillus</taxon>
    </lineage>
</organism>
<name>A0A556PBK5_9BACI</name>
<keyword evidence="10" id="KW-1185">Reference proteome</keyword>
<dbReference type="Pfam" id="PF13177">
    <property type="entry name" value="DNA_pol3_delta2"/>
    <property type="match status" value="1"/>
</dbReference>
<evidence type="ECO:0000256" key="7">
    <source>
        <dbReference type="ARBA" id="ARBA00049244"/>
    </source>
</evidence>
<dbReference type="InterPro" id="IPR050238">
    <property type="entry name" value="DNA_Rep/Repair_Clamp_Loader"/>
</dbReference>
<dbReference type="FunFam" id="3.40.50.300:FF:001255">
    <property type="entry name" value="DNA polymerase III subunit delta"/>
    <property type="match status" value="1"/>
</dbReference>
<keyword evidence="3 9" id="KW-0808">Transferase</keyword>
<evidence type="ECO:0000313" key="9">
    <source>
        <dbReference type="EMBL" id="TSJ61789.1"/>
    </source>
</evidence>
<dbReference type="GO" id="GO:0003677">
    <property type="term" value="F:DNA binding"/>
    <property type="evidence" value="ECO:0007669"/>
    <property type="project" value="InterPro"/>
</dbReference>
<dbReference type="SUPFAM" id="SSF52540">
    <property type="entry name" value="P-loop containing nucleoside triphosphate hydrolases"/>
    <property type="match status" value="1"/>
</dbReference>
<dbReference type="EMBL" id="VMHE01000024">
    <property type="protein sequence ID" value="TSJ61789.1"/>
    <property type="molecule type" value="Genomic_DNA"/>
</dbReference>
<evidence type="ECO:0000256" key="5">
    <source>
        <dbReference type="ARBA" id="ARBA00022705"/>
    </source>
</evidence>
<evidence type="ECO:0000256" key="1">
    <source>
        <dbReference type="ARBA" id="ARBA00012417"/>
    </source>
</evidence>
<keyword evidence="6" id="KW-0239">DNA-directed DNA polymerase</keyword>
<dbReference type="Pfam" id="PF09115">
    <property type="entry name" value="DNApol3-delta_C"/>
    <property type="match status" value="1"/>
</dbReference>
<dbReference type="GO" id="GO:0008408">
    <property type="term" value="F:3'-5' exonuclease activity"/>
    <property type="evidence" value="ECO:0007669"/>
    <property type="project" value="InterPro"/>
</dbReference>
<keyword evidence="5" id="KW-0235">DNA replication</keyword>
<dbReference type="NCBIfam" id="NF005972">
    <property type="entry name" value="PRK08058.1"/>
    <property type="match status" value="1"/>
</dbReference>
<dbReference type="InterPro" id="IPR015199">
    <property type="entry name" value="DNA_pol_III_delta_C"/>
</dbReference>
<evidence type="ECO:0000313" key="10">
    <source>
        <dbReference type="Proteomes" id="UP000316425"/>
    </source>
</evidence>
<evidence type="ECO:0000259" key="8">
    <source>
        <dbReference type="Pfam" id="PF09115"/>
    </source>
</evidence>
<accession>A0A556PBK5</accession>
<protein>
    <recommendedName>
        <fullName evidence="2">DNA polymerase III subunit delta'</fullName>
        <ecNumber evidence="1">2.7.7.7</ecNumber>
    </recommendedName>
</protein>
<gene>
    <name evidence="9" type="primary">holB</name>
    <name evidence="9" type="ORF">FPQ13_10825</name>
</gene>
<dbReference type="InterPro" id="IPR027417">
    <property type="entry name" value="P-loop_NTPase"/>
</dbReference>
<evidence type="ECO:0000256" key="3">
    <source>
        <dbReference type="ARBA" id="ARBA00022679"/>
    </source>
</evidence>
<dbReference type="Proteomes" id="UP000316425">
    <property type="component" value="Unassembled WGS sequence"/>
</dbReference>
<dbReference type="EC" id="2.7.7.7" evidence="1"/>
<dbReference type="GO" id="GO:0006261">
    <property type="term" value="P:DNA-templated DNA replication"/>
    <property type="evidence" value="ECO:0007669"/>
    <property type="project" value="TreeGrafter"/>
</dbReference>
<dbReference type="InterPro" id="IPR004622">
    <property type="entry name" value="DNA_pol_HolB"/>
</dbReference>
<evidence type="ECO:0000256" key="2">
    <source>
        <dbReference type="ARBA" id="ARBA00014363"/>
    </source>
</evidence>
<dbReference type="AlphaFoldDB" id="A0A556PBK5"/>
<dbReference type="OrthoDB" id="9810148at2"/>
<comment type="caution">
    <text evidence="9">The sequence shown here is derived from an EMBL/GenBank/DDBJ whole genome shotgun (WGS) entry which is preliminary data.</text>
</comment>
<dbReference type="GO" id="GO:0009360">
    <property type="term" value="C:DNA polymerase III complex"/>
    <property type="evidence" value="ECO:0007669"/>
    <property type="project" value="InterPro"/>
</dbReference>